<name>A0A3S2WT46_9BURK</name>
<evidence type="ECO:0008006" key="4">
    <source>
        <dbReference type="Google" id="ProtNLM"/>
    </source>
</evidence>
<sequence length="238" mass="25177">MTALLARLCGAAVLALSLSTAQAADAFTDAMQQAYAPYRAALFRTNSGDQAASAQAVAQARQAWTAVRERFAAAAPAPYDRDPGFAATLAEVDAVYVRAVRQVAGGGLAEAHDTLEAIRDLLADLRRRNNIVVFSDAMNAYHAQMELVLQRAPAWLARPGDLPDLTAATGALAYLARRLADEAPPTWREDPAFQSGLQAVQASVHALLTAVTAGDAAAARVALGQLKKPYSQLFLKFG</sequence>
<keyword evidence="3" id="KW-1185">Reference proteome</keyword>
<evidence type="ECO:0000313" key="2">
    <source>
        <dbReference type="EMBL" id="RVT50077.1"/>
    </source>
</evidence>
<reference evidence="2 3" key="1">
    <citation type="submission" date="2019-01" db="EMBL/GenBank/DDBJ databases">
        <authorList>
            <person name="Chen W.-M."/>
        </authorList>
    </citation>
    <scope>NUCLEOTIDE SEQUENCE [LARGE SCALE GENOMIC DNA]</scope>
    <source>
        <strain evidence="2 3">ICH-3</strain>
    </source>
</reference>
<accession>A0A3S2WT46</accession>
<dbReference type="RefSeq" id="WP_128199587.1">
    <property type="nucleotide sequence ID" value="NZ_SACT01000006.1"/>
</dbReference>
<feature type="signal peptide" evidence="1">
    <location>
        <begin position="1"/>
        <end position="23"/>
    </location>
</feature>
<keyword evidence="1" id="KW-0732">Signal</keyword>
<proteinExistence type="predicted"/>
<dbReference type="OrthoDB" id="9153465at2"/>
<dbReference type="EMBL" id="SACT01000006">
    <property type="protein sequence ID" value="RVT50077.1"/>
    <property type="molecule type" value="Genomic_DNA"/>
</dbReference>
<evidence type="ECO:0000256" key="1">
    <source>
        <dbReference type="SAM" id="SignalP"/>
    </source>
</evidence>
<dbReference type="Proteomes" id="UP000288178">
    <property type="component" value="Unassembled WGS sequence"/>
</dbReference>
<dbReference type="AlphaFoldDB" id="A0A3S2WT46"/>
<protein>
    <recommendedName>
        <fullName evidence="4">DUF3829 domain-containing protein</fullName>
    </recommendedName>
</protein>
<feature type="chain" id="PRO_5018606510" description="DUF3829 domain-containing protein" evidence="1">
    <location>
        <begin position="24"/>
        <end position="238"/>
    </location>
</feature>
<evidence type="ECO:0000313" key="3">
    <source>
        <dbReference type="Proteomes" id="UP000288178"/>
    </source>
</evidence>
<comment type="caution">
    <text evidence="2">The sequence shown here is derived from an EMBL/GenBank/DDBJ whole genome shotgun (WGS) entry which is preliminary data.</text>
</comment>
<gene>
    <name evidence="2" type="ORF">ENE75_17325</name>
</gene>
<organism evidence="2 3">
    <name type="scientific">Rubrivivax albus</name>
    <dbReference type="NCBI Taxonomy" id="2499835"/>
    <lineage>
        <taxon>Bacteria</taxon>
        <taxon>Pseudomonadati</taxon>
        <taxon>Pseudomonadota</taxon>
        <taxon>Betaproteobacteria</taxon>
        <taxon>Burkholderiales</taxon>
        <taxon>Sphaerotilaceae</taxon>
        <taxon>Rubrivivax</taxon>
    </lineage>
</organism>